<evidence type="ECO:0000313" key="2">
    <source>
        <dbReference type="Proteomes" id="UP000261340"/>
    </source>
</evidence>
<organism evidence="1 2">
    <name type="scientific">Amphilophus citrinellus</name>
    <name type="common">Midas cichlid</name>
    <name type="synonym">Cichlasoma citrinellum</name>
    <dbReference type="NCBI Taxonomy" id="61819"/>
    <lineage>
        <taxon>Eukaryota</taxon>
        <taxon>Metazoa</taxon>
        <taxon>Chordata</taxon>
        <taxon>Craniata</taxon>
        <taxon>Vertebrata</taxon>
        <taxon>Euteleostomi</taxon>
        <taxon>Actinopterygii</taxon>
        <taxon>Neopterygii</taxon>
        <taxon>Teleostei</taxon>
        <taxon>Neoteleostei</taxon>
        <taxon>Acanthomorphata</taxon>
        <taxon>Ovalentaria</taxon>
        <taxon>Cichlomorphae</taxon>
        <taxon>Cichliformes</taxon>
        <taxon>Cichlidae</taxon>
        <taxon>New World cichlids</taxon>
        <taxon>Cichlasomatinae</taxon>
        <taxon>Heroini</taxon>
        <taxon>Amphilophus</taxon>
    </lineage>
</organism>
<reference evidence="1" key="1">
    <citation type="submission" date="2025-08" db="UniProtKB">
        <authorList>
            <consortium name="Ensembl"/>
        </authorList>
    </citation>
    <scope>IDENTIFICATION</scope>
</reference>
<reference evidence="1" key="2">
    <citation type="submission" date="2025-09" db="UniProtKB">
        <authorList>
            <consortium name="Ensembl"/>
        </authorList>
    </citation>
    <scope>IDENTIFICATION</scope>
</reference>
<accession>A0A3Q0RUX4</accession>
<name>A0A3Q0RUX4_AMPCI</name>
<evidence type="ECO:0000313" key="1">
    <source>
        <dbReference type="Ensembl" id="ENSACIP00000014217.1"/>
    </source>
</evidence>
<keyword evidence="2" id="KW-1185">Reference proteome</keyword>
<protein>
    <submittedName>
        <fullName evidence="1">Uncharacterized protein</fullName>
    </submittedName>
</protein>
<dbReference type="Ensembl" id="ENSACIT00000014598.1">
    <property type="protein sequence ID" value="ENSACIP00000014217.1"/>
    <property type="gene ID" value="ENSACIG00000011061.1"/>
</dbReference>
<sequence>CIYASVERERHDIKSLHEVSLMASVLIEHQANVHILVVFNSHHLHQCPQHRHLPLHCCQCLSGLGCYCRGSCHSGHPRHHGHSHTAWDCTRKDSCPVSKREECRVR</sequence>
<proteinExistence type="predicted"/>
<dbReference type="Proteomes" id="UP000261340">
    <property type="component" value="Unplaced"/>
</dbReference>
<dbReference type="AlphaFoldDB" id="A0A3Q0RUX4"/>